<accession>A0A7S2WYV8</accession>
<dbReference type="Pfam" id="PF02002">
    <property type="entry name" value="TFIIE_alpha"/>
    <property type="match status" value="1"/>
</dbReference>
<dbReference type="InterPro" id="IPR039997">
    <property type="entry name" value="TFE"/>
</dbReference>
<keyword evidence="1" id="KW-0805">Transcription regulation</keyword>
<dbReference type="InterPro" id="IPR002853">
    <property type="entry name" value="TFIIE_asu"/>
</dbReference>
<dbReference type="GO" id="GO:0005673">
    <property type="term" value="C:transcription factor TFIIE complex"/>
    <property type="evidence" value="ECO:0007669"/>
    <property type="project" value="TreeGrafter"/>
</dbReference>
<dbReference type="EMBL" id="HBHL01006436">
    <property type="protein sequence ID" value="CAD9715279.1"/>
    <property type="molecule type" value="Transcribed_RNA"/>
</dbReference>
<dbReference type="PROSITE" id="PS51344">
    <property type="entry name" value="HTH_TFE_IIE"/>
    <property type="match status" value="1"/>
</dbReference>
<evidence type="ECO:0000313" key="5">
    <source>
        <dbReference type="EMBL" id="CAD9715279.1"/>
    </source>
</evidence>
<reference evidence="5" key="1">
    <citation type="submission" date="2021-01" db="EMBL/GenBank/DDBJ databases">
        <authorList>
            <person name="Corre E."/>
            <person name="Pelletier E."/>
            <person name="Niang G."/>
            <person name="Scheremetjew M."/>
            <person name="Finn R."/>
            <person name="Kale V."/>
            <person name="Holt S."/>
            <person name="Cochrane G."/>
            <person name="Meng A."/>
            <person name="Brown T."/>
            <person name="Cohen L."/>
        </authorList>
    </citation>
    <scope>NUCLEOTIDE SEQUENCE</scope>
    <source>
        <strain evidence="5">CCMP1205</strain>
    </source>
</reference>
<protein>
    <recommendedName>
        <fullName evidence="4">HTH TFE/IIEalpha-type domain-containing protein</fullName>
    </recommendedName>
</protein>
<dbReference type="SMART" id="SM00531">
    <property type="entry name" value="TFIIE"/>
    <property type="match status" value="1"/>
</dbReference>
<evidence type="ECO:0000259" key="4">
    <source>
        <dbReference type="PROSITE" id="PS51344"/>
    </source>
</evidence>
<organism evidence="5">
    <name type="scientific">Chloropicon primus</name>
    <dbReference type="NCBI Taxonomy" id="1764295"/>
    <lineage>
        <taxon>Eukaryota</taxon>
        <taxon>Viridiplantae</taxon>
        <taxon>Chlorophyta</taxon>
        <taxon>Chloropicophyceae</taxon>
        <taxon>Chloropicales</taxon>
        <taxon>Chloropicaceae</taxon>
        <taxon>Chloropicon</taxon>
    </lineage>
</organism>
<gene>
    <name evidence="5" type="ORF">CPRI1469_LOCUS4133</name>
</gene>
<name>A0A7S2WYV8_9CHLO</name>
<dbReference type="InterPro" id="IPR024550">
    <property type="entry name" value="TFIIEa/SarR/Rpc3_HTH_dom"/>
</dbReference>
<evidence type="ECO:0000256" key="1">
    <source>
        <dbReference type="ARBA" id="ARBA00023015"/>
    </source>
</evidence>
<dbReference type="AlphaFoldDB" id="A0A7S2WYV8"/>
<keyword evidence="2" id="KW-0804">Transcription</keyword>
<dbReference type="PANTHER" id="PTHR13097:SF7">
    <property type="entry name" value="GENERAL TRANSCRIPTION FACTOR IIE SUBUNIT 1"/>
    <property type="match status" value="1"/>
</dbReference>
<feature type="domain" description="HTH TFE/IIEalpha-type" evidence="4">
    <location>
        <begin position="10"/>
        <end position="103"/>
    </location>
</feature>
<feature type="region of interest" description="Disordered" evidence="3">
    <location>
        <begin position="232"/>
        <end position="258"/>
    </location>
</feature>
<dbReference type="GO" id="GO:0006367">
    <property type="term" value="P:transcription initiation at RNA polymerase II promoter"/>
    <property type="evidence" value="ECO:0007669"/>
    <property type="project" value="InterPro"/>
</dbReference>
<evidence type="ECO:0000256" key="3">
    <source>
        <dbReference type="SAM" id="MobiDB-lite"/>
    </source>
</evidence>
<dbReference type="SUPFAM" id="SSF57783">
    <property type="entry name" value="Zinc beta-ribbon"/>
    <property type="match status" value="1"/>
</dbReference>
<dbReference type="PANTHER" id="PTHR13097">
    <property type="entry name" value="TRANSCRIPTION INITIATION FACTOR IIE, ALPHA SUBUNIT"/>
    <property type="match status" value="1"/>
</dbReference>
<sequence>MNHGEIELEYAKLTREVARLFYGRKSVHALLLNLLTRHEWAKEELLAKELGLAPRQVHKVLRELQKDLIVSRVVLKDKEVGRFGSNSQSYCCLDYKSMVDTCRLKFHLVRRYLKGEEEESKLAVLVCPDCGKKYSALETSTLEVGADFMFLCEDCEATLEDGNQSDESGQKEKQKELSKTFEKELQPFGDLLNRYVTFCWHGGDRFVLTLFFSFPLSGSSRSLRLTLAPCRSGRRRRPRSGRRSRTATPISLTRRRTL</sequence>
<dbReference type="InterPro" id="IPR017919">
    <property type="entry name" value="TFIIE/TFIIEa_HTH"/>
</dbReference>
<feature type="compositionally biased region" description="Basic residues" evidence="3">
    <location>
        <begin position="232"/>
        <end position="245"/>
    </location>
</feature>
<evidence type="ECO:0000256" key="2">
    <source>
        <dbReference type="ARBA" id="ARBA00023163"/>
    </source>
</evidence>
<proteinExistence type="predicted"/>